<dbReference type="InterPro" id="IPR048519">
    <property type="entry name" value="Gfd2/YDR514C-like_C"/>
</dbReference>
<dbReference type="Gene3D" id="3.30.420.10">
    <property type="entry name" value="Ribonuclease H-like superfamily/Ribonuclease H"/>
    <property type="match status" value="1"/>
</dbReference>
<evidence type="ECO:0000256" key="1">
    <source>
        <dbReference type="SAM" id="MobiDB-lite"/>
    </source>
</evidence>
<accession>A0ABR1SNP9</accession>
<evidence type="ECO:0000313" key="4">
    <source>
        <dbReference type="Proteomes" id="UP001396898"/>
    </source>
</evidence>
<feature type="region of interest" description="Disordered" evidence="1">
    <location>
        <begin position="1"/>
        <end position="21"/>
    </location>
</feature>
<protein>
    <submittedName>
        <fullName evidence="3">Qde-2-interacting protein</fullName>
    </submittedName>
</protein>
<evidence type="ECO:0000259" key="2">
    <source>
        <dbReference type="Pfam" id="PF21762"/>
    </source>
</evidence>
<dbReference type="Pfam" id="PF21762">
    <property type="entry name" value="DEDDh_C"/>
    <property type="match status" value="1"/>
</dbReference>
<dbReference type="PANTHER" id="PTHR28083">
    <property type="entry name" value="GOOD FOR FULL DBP5 ACTIVITY PROTEIN 2"/>
    <property type="match status" value="1"/>
</dbReference>
<dbReference type="PANTHER" id="PTHR28083:SF1">
    <property type="entry name" value="GOOD FOR FULL DBP5 ACTIVITY PROTEIN 2"/>
    <property type="match status" value="1"/>
</dbReference>
<dbReference type="InterPro" id="IPR012337">
    <property type="entry name" value="RNaseH-like_sf"/>
</dbReference>
<organism evidence="3 4">
    <name type="scientific">Apiospora marii</name>
    <dbReference type="NCBI Taxonomy" id="335849"/>
    <lineage>
        <taxon>Eukaryota</taxon>
        <taxon>Fungi</taxon>
        <taxon>Dikarya</taxon>
        <taxon>Ascomycota</taxon>
        <taxon>Pezizomycotina</taxon>
        <taxon>Sordariomycetes</taxon>
        <taxon>Xylariomycetidae</taxon>
        <taxon>Amphisphaeriales</taxon>
        <taxon>Apiosporaceae</taxon>
        <taxon>Apiospora</taxon>
    </lineage>
</organism>
<evidence type="ECO:0000313" key="3">
    <source>
        <dbReference type="EMBL" id="KAK8035966.1"/>
    </source>
</evidence>
<proteinExistence type="predicted"/>
<dbReference type="InterPro" id="IPR040151">
    <property type="entry name" value="Gfd2/YDR514C-like"/>
</dbReference>
<gene>
    <name evidence="3" type="ORF">PG991_002039</name>
</gene>
<keyword evidence="4" id="KW-1185">Reference proteome</keyword>
<feature type="domain" description="Gfd2/YDR514C-like C-terminal" evidence="2">
    <location>
        <begin position="296"/>
        <end position="477"/>
    </location>
</feature>
<name>A0ABR1SNP9_9PEZI</name>
<dbReference type="Proteomes" id="UP001396898">
    <property type="component" value="Unassembled WGS sequence"/>
</dbReference>
<feature type="compositionally biased region" description="Basic residues" evidence="1">
    <location>
        <begin position="53"/>
        <end position="63"/>
    </location>
</feature>
<dbReference type="SUPFAM" id="SSF53098">
    <property type="entry name" value="Ribonuclease H-like"/>
    <property type="match status" value="1"/>
</dbReference>
<feature type="region of interest" description="Disordered" evidence="1">
    <location>
        <begin position="45"/>
        <end position="69"/>
    </location>
</feature>
<dbReference type="InterPro" id="IPR036397">
    <property type="entry name" value="RNaseH_sf"/>
</dbReference>
<reference evidence="3 4" key="1">
    <citation type="submission" date="2023-01" db="EMBL/GenBank/DDBJ databases">
        <title>Analysis of 21 Apiospora genomes using comparative genomics revels a genus with tremendous synthesis potential of carbohydrate active enzymes and secondary metabolites.</title>
        <authorList>
            <person name="Sorensen T."/>
        </authorList>
    </citation>
    <scope>NUCLEOTIDE SEQUENCE [LARGE SCALE GENOMIC DNA]</scope>
    <source>
        <strain evidence="3 4">CBS 20057</strain>
    </source>
</reference>
<sequence length="513" mass="57933">MDSPEPPVVHAGGASITWPTSSDAAQFSGQLAYMNSDDEDDRIFICKPQQQQKPKKKRPKRRRQEPASAQAATALVQAFSATSTLKTDDIAPEGLLLCPFKLVRQFPYKHVGSINRQKVQDFFMECVFESEEWNIRAPLLLVPTAEFEEFLQYVNRELRVLLTVPTGKDSENFSLRFPGCTRPQFAGKVGSKDAYDALKSKLAQSSPNYSNLHPAALGSFKDEIDKIYESVKKPKKKDPAVQRAKIMAKQKRFGQTTKRVQRYLGLRTRTAYSVGQDKDWNTSMPPPFRTEFDVRFVCIDAEAHEADNKTVTEVGIAILDTQDTVDLAPGESGRNWFDEIQAHHLRVAEVAHVVNTRFVQGCPGDFNFGKSEIIPRKHIVSRIESIIGTGRNNESSVVMVGHELFADLKYLRDLGFNLWNSPLFLDEADTKEMFQRVRRDTSGRKLTVICNELGIPGRNFHNAGNDAVYTLRAMITMAVLRKTGYPEVVSTTDNPREIPRYGSTQCERRVSQY</sequence>
<dbReference type="EMBL" id="JAQQWI010000005">
    <property type="protein sequence ID" value="KAK8035966.1"/>
    <property type="molecule type" value="Genomic_DNA"/>
</dbReference>
<comment type="caution">
    <text evidence="3">The sequence shown here is derived from an EMBL/GenBank/DDBJ whole genome shotgun (WGS) entry which is preliminary data.</text>
</comment>